<dbReference type="Proteomes" id="UP000472573">
    <property type="component" value="Unassembled WGS sequence"/>
</dbReference>
<dbReference type="Pfam" id="PF04002">
    <property type="entry name" value="RadC"/>
    <property type="match status" value="1"/>
</dbReference>
<keyword evidence="5" id="KW-0862">Zinc</keyword>
<evidence type="ECO:0000256" key="1">
    <source>
        <dbReference type="ARBA" id="ARBA00010243"/>
    </source>
</evidence>
<dbReference type="GO" id="GO:0008237">
    <property type="term" value="F:metallopeptidase activity"/>
    <property type="evidence" value="ECO:0007669"/>
    <property type="project" value="UniProtKB-KW"/>
</dbReference>
<dbReference type="EMBL" id="JADOFV010000002">
    <property type="protein sequence ID" value="MBF7127164.1"/>
    <property type="molecule type" value="Genomic_DNA"/>
</dbReference>
<accession>A0A6L5A394</accession>
<comment type="similarity">
    <text evidence="1">Belongs to the UPF0758 family.</text>
</comment>
<evidence type="ECO:0000256" key="4">
    <source>
        <dbReference type="ARBA" id="ARBA00022801"/>
    </source>
</evidence>
<keyword evidence="3" id="KW-0479">Metal-binding</keyword>
<dbReference type="RefSeq" id="WP_138428341.1">
    <property type="nucleotide sequence ID" value="NZ_CP023655.1"/>
</dbReference>
<keyword evidence="2" id="KW-0645">Protease</keyword>
<dbReference type="Proteomes" id="UP000743107">
    <property type="component" value="Unassembled WGS sequence"/>
</dbReference>
<reference evidence="10" key="3">
    <citation type="submission" date="2020-03" db="EMBL/GenBank/DDBJ databases">
        <title>SpeciesPrimer: A bioinformatics pipeline dedicated to the design of qPCR primers for the quantification of bacterial species.</title>
        <authorList>
            <person name="Dreier M."/>
            <person name="Berthoud H."/>
            <person name="Shani N."/>
            <person name="Wechsler D."/>
            <person name="Junier P."/>
        </authorList>
    </citation>
    <scope>NUCLEOTIDE SEQUENCE [LARGE SCALE GENOMIC DNA]</scope>
    <source>
        <strain evidence="10">FAM13073</strain>
    </source>
</reference>
<dbReference type="Gene3D" id="3.40.140.10">
    <property type="entry name" value="Cytidine Deaminase, domain 2"/>
    <property type="match status" value="1"/>
</dbReference>
<dbReference type="PANTHER" id="PTHR30471">
    <property type="entry name" value="DNA REPAIR PROTEIN RADC"/>
    <property type="match status" value="1"/>
</dbReference>
<evidence type="ECO:0000313" key="8">
    <source>
        <dbReference type="EMBL" id="KAF0414239.1"/>
    </source>
</evidence>
<dbReference type="InterPro" id="IPR037518">
    <property type="entry name" value="MPN"/>
</dbReference>
<dbReference type="AlphaFoldDB" id="A0A6L5A394"/>
<reference evidence="8 10" key="1">
    <citation type="submission" date="2019-10" db="EMBL/GenBank/DDBJ databases">
        <authorList>
            <person name="Irmler S."/>
            <person name="Berthoud H."/>
            <person name="Roetschi A."/>
            <person name="Arias E."/>
            <person name="Shani N."/>
            <person name="Wuethrich D."/>
            <person name="Bruggmann R."/>
        </authorList>
    </citation>
    <scope>NUCLEOTIDE SEQUENCE [LARGE SCALE GENOMIC DNA]</scope>
    <source>
        <strain evidence="8 10">FAM13073</strain>
    </source>
</reference>
<evidence type="ECO:0000313" key="10">
    <source>
        <dbReference type="Proteomes" id="UP000472573"/>
    </source>
</evidence>
<dbReference type="InterPro" id="IPR001405">
    <property type="entry name" value="UPF0758"/>
</dbReference>
<name>A0A6L5A394_PEDPE</name>
<evidence type="ECO:0000256" key="3">
    <source>
        <dbReference type="ARBA" id="ARBA00022723"/>
    </source>
</evidence>
<evidence type="ECO:0000256" key="2">
    <source>
        <dbReference type="ARBA" id="ARBA00022670"/>
    </source>
</evidence>
<keyword evidence="4" id="KW-0378">Hydrolase</keyword>
<feature type="domain" description="MPN" evidence="7">
    <location>
        <begin position="1"/>
        <end position="68"/>
    </location>
</feature>
<dbReference type="PANTHER" id="PTHR30471:SF3">
    <property type="entry name" value="UPF0758 PROTEIN YEES-RELATED"/>
    <property type="match status" value="1"/>
</dbReference>
<evidence type="ECO:0000256" key="6">
    <source>
        <dbReference type="ARBA" id="ARBA00023049"/>
    </source>
</evidence>
<dbReference type="GO" id="GO:0046872">
    <property type="term" value="F:metal ion binding"/>
    <property type="evidence" value="ECO:0007669"/>
    <property type="project" value="UniProtKB-KW"/>
</dbReference>
<reference evidence="8" key="2">
    <citation type="submission" date="2019-12" db="EMBL/GenBank/DDBJ databases">
        <title>SpeciesPrimer: A bioinformatics pipeline dedicated to the design of qPCR primers for the quantification of bacterial species.</title>
        <authorList>
            <person name="Dreier M."/>
            <person name="Berthoud H."/>
            <person name="Shani N."/>
            <person name="Wechsler D."/>
            <person name="Junier P."/>
        </authorList>
    </citation>
    <scope>NUCLEOTIDE SEQUENCE</scope>
    <source>
        <strain evidence="8">FAM13073</strain>
    </source>
</reference>
<dbReference type="InterPro" id="IPR025657">
    <property type="entry name" value="RadC_JAB"/>
</dbReference>
<dbReference type="EMBL" id="WENB01000002">
    <property type="protein sequence ID" value="KAF0414239.1"/>
    <property type="molecule type" value="Genomic_DNA"/>
</dbReference>
<sequence length="76" mass="8653">MFQTAVINNTTKIAIAHNNPSGNVKPSENDIYFGQQVKKALTICGIDLIDFFVIYSDDYTSFAEKNYFNLNLRSRI</sequence>
<dbReference type="PROSITE" id="PS50249">
    <property type="entry name" value="MPN"/>
    <property type="match status" value="1"/>
</dbReference>
<keyword evidence="6" id="KW-0482">Metalloprotease</keyword>
<proteinExistence type="inferred from homology"/>
<gene>
    <name evidence="8" type="ORF">GBO79_03105</name>
    <name evidence="9" type="ORF">ITQ97_04975</name>
</gene>
<evidence type="ECO:0000256" key="5">
    <source>
        <dbReference type="ARBA" id="ARBA00022833"/>
    </source>
</evidence>
<dbReference type="GO" id="GO:0006508">
    <property type="term" value="P:proteolysis"/>
    <property type="evidence" value="ECO:0007669"/>
    <property type="project" value="UniProtKB-KW"/>
</dbReference>
<organism evidence="9 11">
    <name type="scientific">Pediococcus pentosaceus</name>
    <dbReference type="NCBI Taxonomy" id="1255"/>
    <lineage>
        <taxon>Bacteria</taxon>
        <taxon>Bacillati</taxon>
        <taxon>Bacillota</taxon>
        <taxon>Bacilli</taxon>
        <taxon>Lactobacillales</taxon>
        <taxon>Lactobacillaceae</taxon>
        <taxon>Pediococcus</taxon>
    </lineage>
</organism>
<comment type="caution">
    <text evidence="9">The sequence shown here is derived from an EMBL/GenBank/DDBJ whole genome shotgun (WGS) entry which is preliminary data.</text>
</comment>
<evidence type="ECO:0000313" key="11">
    <source>
        <dbReference type="Proteomes" id="UP000743107"/>
    </source>
</evidence>
<evidence type="ECO:0000313" key="9">
    <source>
        <dbReference type="EMBL" id="MBF7127164.1"/>
    </source>
</evidence>
<protein>
    <recommendedName>
        <fullName evidence="7">MPN domain-containing protein</fullName>
    </recommendedName>
</protein>
<evidence type="ECO:0000259" key="7">
    <source>
        <dbReference type="PROSITE" id="PS50249"/>
    </source>
</evidence>
<keyword evidence="10" id="KW-1185">Reference proteome</keyword>
<reference evidence="9" key="4">
    <citation type="submission" date="2020-11" db="EMBL/GenBank/DDBJ databases">
        <title>Antibiotic susceptibility profiles of Pediococcus pentosaceus from various origins and their implications for the safety assessment of strains with food-technology applications.</title>
        <authorList>
            <person name="Shani N."/>
            <person name="Oberhaensli S."/>
            <person name="Arias E."/>
        </authorList>
    </citation>
    <scope>NUCLEOTIDE SEQUENCE</scope>
    <source>
        <strain evidence="9">FAM 19164</strain>
    </source>
</reference>